<dbReference type="CDD" id="cd01130">
    <property type="entry name" value="VirB11-like_ATPase"/>
    <property type="match status" value="1"/>
</dbReference>
<proteinExistence type="inferred from homology"/>
<evidence type="ECO:0000256" key="2">
    <source>
        <dbReference type="SAM" id="MobiDB-lite"/>
    </source>
</evidence>
<dbReference type="OrthoDB" id="9810761at2"/>
<dbReference type="RefSeq" id="WP_085084725.1">
    <property type="nucleotide sequence ID" value="NZ_FXAK01000002.1"/>
</dbReference>
<dbReference type="EMBL" id="FXAK01000002">
    <property type="protein sequence ID" value="SMF35372.1"/>
    <property type="molecule type" value="Genomic_DNA"/>
</dbReference>
<dbReference type="STRING" id="286727.SAMN02982917_1791"/>
<name>A0A1X7EKC5_9PROT</name>
<sequence>MNGPVITEESLDRPALLLASLARLRAALFGDLLARDDVANVLVLPPTGGSNLCRVVVKNGPVPEFVRTVEPAQVMRFLATVAGFARRELRRDRPTLDAVLPVTGERIHADIPPVTPGPSCSIRKPYRGRITLDEWAATGGATTLQVALIRKLIAARRTMVIAGDVDTGKTTLLRACLEEPAFQQGLPAVLQDPFEFEPPCPFAYAMVADPLADPPVTLEALVAGALRVPMTHLVLGEVRRAEAHAMVVGWTTGHPGLCTVHAGSAWDALDRVAQMVGLGGIAMDALQMRWIAKAVHAVVHLARRPDGRRFVNEIVRVEGYDSARGFLLRPLGAGDFTGGGDDDEQGYVIPGARSDVNVGRGERSGAGAGDRQPRRRAAVLAGGV</sequence>
<dbReference type="AlphaFoldDB" id="A0A1X7EKC5"/>
<dbReference type="InterPro" id="IPR027417">
    <property type="entry name" value="P-loop_NTPase"/>
</dbReference>
<evidence type="ECO:0000259" key="3">
    <source>
        <dbReference type="Pfam" id="PF00437"/>
    </source>
</evidence>
<feature type="domain" description="Bacterial type II secretion system protein E" evidence="3">
    <location>
        <begin position="93"/>
        <end position="304"/>
    </location>
</feature>
<dbReference type="Gene3D" id="3.40.50.300">
    <property type="entry name" value="P-loop containing nucleotide triphosphate hydrolases"/>
    <property type="match status" value="1"/>
</dbReference>
<dbReference type="InterPro" id="IPR050921">
    <property type="entry name" value="T4SS_GSP_E_ATPase"/>
</dbReference>
<dbReference type="SUPFAM" id="SSF52540">
    <property type="entry name" value="P-loop containing nucleoside triphosphate hydrolases"/>
    <property type="match status" value="1"/>
</dbReference>
<evidence type="ECO:0000256" key="1">
    <source>
        <dbReference type="ARBA" id="ARBA00006611"/>
    </source>
</evidence>
<organism evidence="4 5">
    <name type="scientific">Azospirillum oryzae</name>
    <dbReference type="NCBI Taxonomy" id="286727"/>
    <lineage>
        <taxon>Bacteria</taxon>
        <taxon>Pseudomonadati</taxon>
        <taxon>Pseudomonadota</taxon>
        <taxon>Alphaproteobacteria</taxon>
        <taxon>Rhodospirillales</taxon>
        <taxon>Azospirillaceae</taxon>
        <taxon>Azospirillum</taxon>
    </lineage>
</organism>
<evidence type="ECO:0000313" key="5">
    <source>
        <dbReference type="Proteomes" id="UP000192936"/>
    </source>
</evidence>
<evidence type="ECO:0000313" key="4">
    <source>
        <dbReference type="EMBL" id="SMF35372.1"/>
    </source>
</evidence>
<dbReference type="InterPro" id="IPR001482">
    <property type="entry name" value="T2SS/T4SS_dom"/>
</dbReference>
<dbReference type="Gene3D" id="3.30.450.90">
    <property type="match status" value="1"/>
</dbReference>
<feature type="region of interest" description="Disordered" evidence="2">
    <location>
        <begin position="350"/>
        <end position="384"/>
    </location>
</feature>
<protein>
    <submittedName>
        <fullName evidence="4">Type IV secretion system protein VirB11</fullName>
    </submittedName>
</protein>
<accession>A0A1X7EKC5</accession>
<dbReference type="Pfam" id="PF00437">
    <property type="entry name" value="T2SSE"/>
    <property type="match status" value="1"/>
</dbReference>
<dbReference type="GO" id="GO:0016887">
    <property type="term" value="F:ATP hydrolysis activity"/>
    <property type="evidence" value="ECO:0007669"/>
    <property type="project" value="InterPro"/>
</dbReference>
<dbReference type="Proteomes" id="UP000192936">
    <property type="component" value="Unassembled WGS sequence"/>
</dbReference>
<dbReference type="PANTHER" id="PTHR30486:SF6">
    <property type="entry name" value="TYPE IV PILUS RETRACTATION ATPASE PILT"/>
    <property type="match status" value="1"/>
</dbReference>
<gene>
    <name evidence="4" type="ORF">SAMN02982917_1791</name>
</gene>
<reference evidence="4 5" key="1">
    <citation type="submission" date="2017-04" db="EMBL/GenBank/DDBJ databases">
        <authorList>
            <person name="Afonso C.L."/>
            <person name="Miller P.J."/>
            <person name="Scott M.A."/>
            <person name="Spackman E."/>
            <person name="Goraichik I."/>
            <person name="Dimitrov K.M."/>
            <person name="Suarez D.L."/>
            <person name="Swayne D.E."/>
        </authorList>
    </citation>
    <scope>NUCLEOTIDE SEQUENCE [LARGE SCALE GENOMIC DNA]</scope>
    <source>
        <strain evidence="4 5">A2P</strain>
    </source>
</reference>
<dbReference type="PANTHER" id="PTHR30486">
    <property type="entry name" value="TWITCHING MOTILITY PROTEIN PILT"/>
    <property type="match status" value="1"/>
</dbReference>
<comment type="similarity">
    <text evidence="1">Belongs to the GSP E family.</text>
</comment>